<evidence type="ECO:0000256" key="4">
    <source>
        <dbReference type="ARBA" id="ARBA00023136"/>
    </source>
</evidence>
<dbReference type="Pfam" id="PF02656">
    <property type="entry name" value="DUF202"/>
    <property type="match status" value="1"/>
</dbReference>
<dbReference type="InterPro" id="IPR052053">
    <property type="entry name" value="IM_YidH-like"/>
</dbReference>
<proteinExistence type="predicted"/>
<feature type="transmembrane region" description="Helical" evidence="5">
    <location>
        <begin position="152"/>
        <end position="171"/>
    </location>
</feature>
<evidence type="ECO:0000313" key="8">
    <source>
        <dbReference type="Proteomes" id="UP000308549"/>
    </source>
</evidence>
<name>A0A4U0UDV4_9PEZI</name>
<dbReference type="EMBL" id="NAJL01000002">
    <property type="protein sequence ID" value="TKA33688.1"/>
    <property type="molecule type" value="Genomic_DNA"/>
</dbReference>
<dbReference type="AlphaFoldDB" id="A0A4U0UDV4"/>
<dbReference type="InterPro" id="IPR003807">
    <property type="entry name" value="DUF202"/>
</dbReference>
<evidence type="ECO:0000313" key="7">
    <source>
        <dbReference type="EMBL" id="TKA33688.1"/>
    </source>
</evidence>
<organism evidence="7 8">
    <name type="scientific">Salinomyces thailandicus</name>
    <dbReference type="NCBI Taxonomy" id="706561"/>
    <lineage>
        <taxon>Eukaryota</taxon>
        <taxon>Fungi</taxon>
        <taxon>Dikarya</taxon>
        <taxon>Ascomycota</taxon>
        <taxon>Pezizomycotina</taxon>
        <taxon>Dothideomycetes</taxon>
        <taxon>Dothideomycetidae</taxon>
        <taxon>Mycosphaerellales</taxon>
        <taxon>Teratosphaeriaceae</taxon>
        <taxon>Salinomyces</taxon>
    </lineage>
</organism>
<comment type="caution">
    <text evidence="7">The sequence shown here is derived from an EMBL/GenBank/DDBJ whole genome shotgun (WGS) entry which is preliminary data.</text>
</comment>
<dbReference type="PANTHER" id="PTHR34187:SF3">
    <property type="entry name" value="DUF DOMAIN PROTEIN (AFU_ORTHOLOGUE AFUA_6G11150)"/>
    <property type="match status" value="1"/>
</dbReference>
<comment type="subcellular location">
    <subcellularLocation>
        <location evidence="1">Endomembrane system</location>
        <topology evidence="1">Multi-pass membrane protein</topology>
    </subcellularLocation>
</comment>
<evidence type="ECO:0000256" key="1">
    <source>
        <dbReference type="ARBA" id="ARBA00004127"/>
    </source>
</evidence>
<evidence type="ECO:0000256" key="5">
    <source>
        <dbReference type="SAM" id="Phobius"/>
    </source>
</evidence>
<evidence type="ECO:0000259" key="6">
    <source>
        <dbReference type="Pfam" id="PF02656"/>
    </source>
</evidence>
<sequence>MPSAPSRTPSNADLQFWREDYNPLYNPIASRPALVHQSNSYSRAVFAERPWFAPLLFDNDDSDARDHCAAERTFLSWLRLATYMAVVAVAILISFHLKHAPSSMEKRVALPLGIIFWVLSLACLVSGLNNYIMTVNRYSRRQALVQSGVGTQVVFTVVASAIIAACVLFLSTNVTTR</sequence>
<protein>
    <recommendedName>
        <fullName evidence="6">DUF202 domain-containing protein</fullName>
    </recommendedName>
</protein>
<dbReference type="OrthoDB" id="5525680at2759"/>
<keyword evidence="2 5" id="KW-0812">Transmembrane</keyword>
<keyword evidence="4 5" id="KW-0472">Membrane</keyword>
<feature type="transmembrane region" description="Helical" evidence="5">
    <location>
        <begin position="80"/>
        <end position="97"/>
    </location>
</feature>
<gene>
    <name evidence="7" type="ORF">B0A50_00524</name>
</gene>
<keyword evidence="8" id="KW-1185">Reference proteome</keyword>
<dbReference type="GO" id="GO:0012505">
    <property type="term" value="C:endomembrane system"/>
    <property type="evidence" value="ECO:0007669"/>
    <property type="project" value="UniProtKB-SubCell"/>
</dbReference>
<dbReference type="PANTHER" id="PTHR34187">
    <property type="entry name" value="FGR18P"/>
    <property type="match status" value="1"/>
</dbReference>
<evidence type="ECO:0000256" key="2">
    <source>
        <dbReference type="ARBA" id="ARBA00022692"/>
    </source>
</evidence>
<evidence type="ECO:0000256" key="3">
    <source>
        <dbReference type="ARBA" id="ARBA00022989"/>
    </source>
</evidence>
<feature type="domain" description="DUF202" evidence="6">
    <location>
        <begin position="65"/>
        <end position="136"/>
    </location>
</feature>
<reference evidence="7 8" key="1">
    <citation type="submission" date="2017-03" db="EMBL/GenBank/DDBJ databases">
        <title>Genomes of endolithic fungi from Antarctica.</title>
        <authorList>
            <person name="Coleine C."/>
            <person name="Masonjones S."/>
            <person name="Stajich J.E."/>
        </authorList>
    </citation>
    <scope>NUCLEOTIDE SEQUENCE [LARGE SCALE GENOMIC DNA]</scope>
    <source>
        <strain evidence="7 8">CCFEE 6315</strain>
    </source>
</reference>
<dbReference type="Proteomes" id="UP000308549">
    <property type="component" value="Unassembled WGS sequence"/>
</dbReference>
<keyword evidence="3 5" id="KW-1133">Transmembrane helix</keyword>
<feature type="transmembrane region" description="Helical" evidence="5">
    <location>
        <begin position="109"/>
        <end position="132"/>
    </location>
</feature>
<accession>A0A4U0UDV4</accession>